<protein>
    <recommendedName>
        <fullName evidence="7">Coiled-coil domain-containing protein 22 homolog</fullName>
    </recommendedName>
</protein>
<sequence>MADSSEETLLNSLRNAGVRLPPNVSSIGDLDPSDFVSICAQSLNLIAGDTASFPTSLPADSSVADQFKSCTDIASAIKDLGYLADIGSHQFLYPSEEESCKLIRFLVERLSECPPDGGKFVDFNVFGEGSEVKRDEFESYLEDWIEKTDENGVDNNLNKLEAKLNDLRFTSEGSESRTFMARGAKIDLDNKLGEFDENGLPRALNLKNSIQDLSDNGRNESNNEESASEEILISLKDRSLKTRYEIKETQDEENVFVDEVMVKDSTSRDLKEELELLKAAAEMAFDDRHSVDFYLEQLREKVESKRHHLEELYSEWEALRKPLEEEKRSLQKKLYSDRPEAEEKFSKLKEIELETHTVLSDVEKRKDELSELSKELQEKQPNMASRKSYIDRVKEITKNCRKQDTDIELILKDTRELQLESNSIQERLHRTYAVVDEIVFREAKKDPVGRQAYRLLTSIHESFEQISEKILATDRVRREVAEREKKLATMASRSLNVDKLQADLDSIMRENEHLEKSLEGKEDR</sequence>
<dbReference type="InterPro" id="IPR008530">
    <property type="entry name" value="CCDC22"/>
</dbReference>
<feature type="domain" description="CCDC22 N-terminal" evidence="4">
    <location>
        <begin position="3"/>
        <end position="111"/>
    </location>
</feature>
<organism evidence="5 6">
    <name type="scientific">Morus notabilis</name>
    <dbReference type="NCBI Taxonomy" id="981085"/>
    <lineage>
        <taxon>Eukaryota</taxon>
        <taxon>Viridiplantae</taxon>
        <taxon>Streptophyta</taxon>
        <taxon>Embryophyta</taxon>
        <taxon>Tracheophyta</taxon>
        <taxon>Spermatophyta</taxon>
        <taxon>Magnoliopsida</taxon>
        <taxon>eudicotyledons</taxon>
        <taxon>Gunneridae</taxon>
        <taxon>Pentapetalae</taxon>
        <taxon>rosids</taxon>
        <taxon>fabids</taxon>
        <taxon>Rosales</taxon>
        <taxon>Moraceae</taxon>
        <taxon>Moreae</taxon>
        <taxon>Morus</taxon>
    </lineage>
</organism>
<dbReference type="KEGG" id="mnt:21397980"/>
<dbReference type="eggNOG" id="KOG1937">
    <property type="taxonomic scope" value="Eukaryota"/>
</dbReference>
<feature type="domain" description="CCDC22 coiled-coil" evidence="3">
    <location>
        <begin position="155"/>
        <end position="491"/>
    </location>
</feature>
<dbReference type="PANTHER" id="PTHR15668:SF4">
    <property type="entry name" value="COILED-COIL DOMAIN-CONTAINING PROTEIN 22"/>
    <property type="match status" value="1"/>
</dbReference>
<dbReference type="STRING" id="981085.W9SR46"/>
<evidence type="ECO:0000259" key="4">
    <source>
        <dbReference type="Pfam" id="PF21674"/>
    </source>
</evidence>
<dbReference type="Pfam" id="PF05667">
    <property type="entry name" value="CCDC22_CC"/>
    <property type="match status" value="1"/>
</dbReference>
<evidence type="ECO:0008006" key="7">
    <source>
        <dbReference type="Google" id="ProtNLM"/>
    </source>
</evidence>
<dbReference type="PANTHER" id="PTHR15668">
    <property type="entry name" value="JM1 PROTEIN"/>
    <property type="match status" value="1"/>
</dbReference>
<name>W9SR46_9ROSA</name>
<dbReference type="InterPro" id="IPR048349">
    <property type="entry name" value="CCDC22_N"/>
</dbReference>
<feature type="coiled-coil region" evidence="2">
    <location>
        <begin position="295"/>
        <end position="333"/>
    </location>
</feature>
<dbReference type="EMBL" id="KE345945">
    <property type="protein sequence ID" value="EXC21506.1"/>
    <property type="molecule type" value="Genomic_DNA"/>
</dbReference>
<accession>W9SR46</accession>
<feature type="coiled-coil region" evidence="2">
    <location>
        <begin position="497"/>
        <end position="524"/>
    </location>
</feature>
<dbReference type="Proteomes" id="UP000030645">
    <property type="component" value="Unassembled WGS sequence"/>
</dbReference>
<dbReference type="InterPro" id="IPR048348">
    <property type="entry name" value="CCDC22_CC"/>
</dbReference>
<dbReference type="GO" id="GO:2000060">
    <property type="term" value="P:positive regulation of ubiquitin-dependent protein catabolic process"/>
    <property type="evidence" value="ECO:0007669"/>
    <property type="project" value="TreeGrafter"/>
</dbReference>
<evidence type="ECO:0000313" key="5">
    <source>
        <dbReference type="EMBL" id="EXC21506.1"/>
    </source>
</evidence>
<reference evidence="6" key="1">
    <citation type="submission" date="2013-01" db="EMBL/GenBank/DDBJ databases">
        <title>Draft Genome Sequence of a Mulberry Tree, Morus notabilis C.K. Schneid.</title>
        <authorList>
            <person name="He N."/>
            <person name="Zhao S."/>
        </authorList>
    </citation>
    <scope>NUCLEOTIDE SEQUENCE</scope>
</reference>
<keyword evidence="6" id="KW-1185">Reference proteome</keyword>
<dbReference type="OrthoDB" id="10266736at2759"/>
<comment type="similarity">
    <text evidence="1">Belongs to the CCDC22 family.</text>
</comment>
<dbReference type="AlphaFoldDB" id="W9SR46"/>
<evidence type="ECO:0000313" key="6">
    <source>
        <dbReference type="Proteomes" id="UP000030645"/>
    </source>
</evidence>
<evidence type="ECO:0000256" key="1">
    <source>
        <dbReference type="ARBA" id="ARBA00006438"/>
    </source>
</evidence>
<proteinExistence type="inferred from homology"/>
<dbReference type="Pfam" id="PF21674">
    <property type="entry name" value="CCDC22_N"/>
    <property type="match status" value="1"/>
</dbReference>
<evidence type="ECO:0000259" key="3">
    <source>
        <dbReference type="Pfam" id="PF05667"/>
    </source>
</evidence>
<gene>
    <name evidence="5" type="ORF">L484_014861</name>
</gene>
<evidence type="ECO:0000256" key="2">
    <source>
        <dbReference type="SAM" id="Coils"/>
    </source>
</evidence>
<keyword evidence="2" id="KW-0175">Coiled coil</keyword>
<dbReference type="GO" id="GO:0097602">
    <property type="term" value="F:cullin family protein binding"/>
    <property type="evidence" value="ECO:0007669"/>
    <property type="project" value="TreeGrafter"/>
</dbReference>